<proteinExistence type="predicted"/>
<evidence type="ECO:0000313" key="1">
    <source>
        <dbReference type="EMBL" id="CEK59360.1"/>
    </source>
</evidence>
<sequence length="55" mass="6137">MFVSKALDINTCPWEPQLSKTISAYTDSHTQLVYVILHPSSPRFSFICPVSGPPE</sequence>
<reference evidence="1" key="1">
    <citation type="submission" date="2014-12" db="EMBL/GenBank/DDBJ databases">
        <title>Insight into the proteome of Arion vulgaris.</title>
        <authorList>
            <person name="Aradska J."/>
            <person name="Bulat T."/>
            <person name="Smidak R."/>
            <person name="Sarate P."/>
            <person name="Gangsoo J."/>
            <person name="Sialana F."/>
            <person name="Bilban M."/>
            <person name="Lubec G."/>
        </authorList>
    </citation>
    <scope>NUCLEOTIDE SEQUENCE</scope>
    <source>
        <tissue evidence="1">Skin</tissue>
    </source>
</reference>
<dbReference type="AlphaFoldDB" id="A0A0B6YV63"/>
<accession>A0A0B6YV63</accession>
<gene>
    <name evidence="1" type="primary">ORF36071</name>
</gene>
<protein>
    <submittedName>
        <fullName evidence="1">Uncharacterized protein</fullName>
    </submittedName>
</protein>
<dbReference type="EMBL" id="HACG01012495">
    <property type="protein sequence ID" value="CEK59360.1"/>
    <property type="molecule type" value="Transcribed_RNA"/>
</dbReference>
<organism evidence="1">
    <name type="scientific">Arion vulgaris</name>
    <dbReference type="NCBI Taxonomy" id="1028688"/>
    <lineage>
        <taxon>Eukaryota</taxon>
        <taxon>Metazoa</taxon>
        <taxon>Spiralia</taxon>
        <taxon>Lophotrochozoa</taxon>
        <taxon>Mollusca</taxon>
        <taxon>Gastropoda</taxon>
        <taxon>Heterobranchia</taxon>
        <taxon>Euthyneura</taxon>
        <taxon>Panpulmonata</taxon>
        <taxon>Eupulmonata</taxon>
        <taxon>Stylommatophora</taxon>
        <taxon>Helicina</taxon>
        <taxon>Arionoidea</taxon>
        <taxon>Arionidae</taxon>
        <taxon>Arion</taxon>
    </lineage>
</organism>
<name>A0A0B6YV63_9EUPU</name>